<keyword evidence="7" id="KW-0406">Ion transport</keyword>
<evidence type="ECO:0000313" key="10">
    <source>
        <dbReference type="EMBL" id="TYB81641.1"/>
    </source>
</evidence>
<keyword evidence="3" id="KW-0813">Transport</keyword>
<dbReference type="PANTHER" id="PTHR32024:SF2">
    <property type="entry name" value="TRK SYSTEM POTASSIUM UPTAKE PROTEIN TRKG-RELATED"/>
    <property type="match status" value="1"/>
</dbReference>
<comment type="caution">
    <text evidence="10">The sequence shown here is derived from an EMBL/GenBank/DDBJ whole genome shotgun (WGS) entry which is preliminary data.</text>
</comment>
<dbReference type="GO" id="GO:0008324">
    <property type="term" value="F:monoatomic cation transmembrane transporter activity"/>
    <property type="evidence" value="ECO:0007669"/>
    <property type="project" value="InterPro"/>
</dbReference>
<evidence type="ECO:0000256" key="7">
    <source>
        <dbReference type="ARBA" id="ARBA00023065"/>
    </source>
</evidence>
<evidence type="ECO:0000256" key="4">
    <source>
        <dbReference type="ARBA" id="ARBA00022475"/>
    </source>
</evidence>
<evidence type="ECO:0000256" key="6">
    <source>
        <dbReference type="ARBA" id="ARBA00022989"/>
    </source>
</evidence>
<dbReference type="RefSeq" id="WP_148377449.1">
    <property type="nucleotide sequence ID" value="NZ_VSIY01000005.1"/>
</dbReference>
<keyword evidence="6 9" id="KW-1133">Transmembrane helix</keyword>
<feature type="transmembrane region" description="Helical" evidence="9">
    <location>
        <begin position="245"/>
        <end position="266"/>
    </location>
</feature>
<dbReference type="EMBL" id="VSIY01000005">
    <property type="protein sequence ID" value="TYB81641.1"/>
    <property type="molecule type" value="Genomic_DNA"/>
</dbReference>
<feature type="transmembrane region" description="Helical" evidence="9">
    <location>
        <begin position="39"/>
        <end position="60"/>
    </location>
</feature>
<comment type="similarity">
    <text evidence="2">Belongs to the TrkH potassium transport family.</text>
</comment>
<evidence type="ECO:0000256" key="3">
    <source>
        <dbReference type="ARBA" id="ARBA00022448"/>
    </source>
</evidence>
<feature type="transmembrane region" description="Helical" evidence="9">
    <location>
        <begin position="135"/>
        <end position="156"/>
    </location>
</feature>
<feature type="transmembrane region" description="Helical" evidence="9">
    <location>
        <begin position="190"/>
        <end position="213"/>
    </location>
</feature>
<dbReference type="PANTHER" id="PTHR32024">
    <property type="entry name" value="TRK SYSTEM POTASSIUM UPTAKE PROTEIN TRKG-RELATED"/>
    <property type="match status" value="1"/>
</dbReference>
<evidence type="ECO:0000313" key="11">
    <source>
        <dbReference type="Proteomes" id="UP000322080"/>
    </source>
</evidence>
<protein>
    <submittedName>
        <fullName evidence="10">TrkH family potassium uptake protein</fullName>
    </submittedName>
</protein>
<keyword evidence="5 9" id="KW-0812">Transmembrane</keyword>
<dbReference type="AlphaFoldDB" id="A0A5D0RLM3"/>
<name>A0A5D0RLM3_9RHOB</name>
<dbReference type="GO" id="GO:0030001">
    <property type="term" value="P:metal ion transport"/>
    <property type="evidence" value="ECO:0007669"/>
    <property type="project" value="UniProtKB-ARBA"/>
</dbReference>
<feature type="transmembrane region" description="Helical" evidence="9">
    <location>
        <begin position="72"/>
        <end position="90"/>
    </location>
</feature>
<evidence type="ECO:0000256" key="8">
    <source>
        <dbReference type="ARBA" id="ARBA00023136"/>
    </source>
</evidence>
<evidence type="ECO:0000256" key="1">
    <source>
        <dbReference type="ARBA" id="ARBA00004651"/>
    </source>
</evidence>
<feature type="transmembrane region" description="Helical" evidence="9">
    <location>
        <begin position="418"/>
        <end position="440"/>
    </location>
</feature>
<evidence type="ECO:0000256" key="5">
    <source>
        <dbReference type="ARBA" id="ARBA00022692"/>
    </source>
</evidence>
<evidence type="ECO:0000256" key="2">
    <source>
        <dbReference type="ARBA" id="ARBA00009137"/>
    </source>
</evidence>
<feature type="transmembrane region" description="Helical" evidence="9">
    <location>
        <begin position="482"/>
        <end position="502"/>
    </location>
</feature>
<organism evidence="10 11">
    <name type="scientific">Maritimibacter fusiformis</name>
    <dbReference type="NCBI Taxonomy" id="2603819"/>
    <lineage>
        <taxon>Bacteria</taxon>
        <taxon>Pseudomonadati</taxon>
        <taxon>Pseudomonadota</taxon>
        <taxon>Alphaproteobacteria</taxon>
        <taxon>Rhodobacterales</taxon>
        <taxon>Roseobacteraceae</taxon>
        <taxon>Maritimibacter</taxon>
    </lineage>
</organism>
<accession>A0A5D0RLM3</accession>
<keyword evidence="8 9" id="KW-0472">Membrane</keyword>
<gene>
    <name evidence="10" type="ORF">FVF75_07960</name>
</gene>
<feature type="transmembrane region" description="Helical" evidence="9">
    <location>
        <begin position="324"/>
        <end position="344"/>
    </location>
</feature>
<keyword evidence="11" id="KW-1185">Reference proteome</keyword>
<comment type="subcellular location">
    <subcellularLocation>
        <location evidence="1">Cell membrane</location>
        <topology evidence="1">Multi-pass membrane protein</topology>
    </subcellularLocation>
</comment>
<dbReference type="Proteomes" id="UP000322080">
    <property type="component" value="Unassembled WGS sequence"/>
</dbReference>
<sequence length="509" mass="54181">MRNQIAKLPLLVILIASGGIAMFLPAAHASVTDAPDIAAVFFTFGGLSLALALFIGIAMAGQERREHPRRHLGALLALFVLMPLQFALPFHDAVRNTTFLNAYVEMVSSLTTTGATLFDDPGRLAPSLHLWRATVGWLGGLFVWVGAIAVLAPMALGGFEVGRRRSQDLTRASAYRQISEVADLSYRVRVYGAALLPIYGGLTLALWLLLIVAGEMPMNALVYAMSTLSTSGISPGHNGLAASSAGYGGEAVIAVFLVFAISRLTFTRDGQGRDLAGLSRDPEIRIATALVLLVPAILFARHFLGAYEVEGTAMRLTEGLASLWGSVFTVLSFLTTTGFVSAAWETSRDWSGLQTPGLVLMGLALIGGGVATTAGGTKLLRVYALYKHGVRELERLVHPHSVGGSGGEARHLRRRGAYMAWLFFMLMAVSVALAMAAFSLTGEDFEEATVLTIAALTTTGPLAEVAAAEPIRYALLSTPAKLVLTVAMIVGRLESLAIVALFSPDLWRR</sequence>
<evidence type="ECO:0000256" key="9">
    <source>
        <dbReference type="SAM" id="Phobius"/>
    </source>
</evidence>
<proteinExistence type="inferred from homology"/>
<dbReference type="Pfam" id="PF02386">
    <property type="entry name" value="TrkH"/>
    <property type="match status" value="2"/>
</dbReference>
<dbReference type="GO" id="GO:0005886">
    <property type="term" value="C:plasma membrane"/>
    <property type="evidence" value="ECO:0007669"/>
    <property type="project" value="UniProtKB-SubCell"/>
</dbReference>
<keyword evidence="4" id="KW-1003">Cell membrane</keyword>
<dbReference type="InterPro" id="IPR003445">
    <property type="entry name" value="Cat_transpt"/>
</dbReference>
<reference evidence="10 11" key="1">
    <citation type="submission" date="2019-08" db="EMBL/GenBank/DDBJ databases">
        <title>Identification of a novel species of the genus Boseongicola.</title>
        <authorList>
            <person name="Zhang X.-Q."/>
        </authorList>
    </citation>
    <scope>NUCLEOTIDE SEQUENCE [LARGE SCALE GENOMIC DNA]</scope>
    <source>
        <strain evidence="10 11">HY14</strain>
    </source>
</reference>